<dbReference type="Pfam" id="PF03772">
    <property type="entry name" value="Competence"/>
    <property type="match status" value="1"/>
</dbReference>
<evidence type="ECO:0000313" key="9">
    <source>
        <dbReference type="Proteomes" id="UP000229500"/>
    </source>
</evidence>
<evidence type="ECO:0000256" key="4">
    <source>
        <dbReference type="ARBA" id="ARBA00022989"/>
    </source>
</evidence>
<dbReference type="AlphaFoldDB" id="A0A2M8L4Z6"/>
<feature type="transmembrane region" description="Helical" evidence="6">
    <location>
        <begin position="202"/>
        <end position="218"/>
    </location>
</feature>
<gene>
    <name evidence="8" type="ORF">COU96_03010</name>
</gene>
<accession>A0A2M8L4Z6</accession>
<feature type="transmembrane region" description="Helical" evidence="6">
    <location>
        <begin position="247"/>
        <end position="266"/>
    </location>
</feature>
<keyword evidence="5 6" id="KW-0472">Membrane</keyword>
<dbReference type="GO" id="GO:0005886">
    <property type="term" value="C:plasma membrane"/>
    <property type="evidence" value="ECO:0007669"/>
    <property type="project" value="UniProtKB-SubCell"/>
</dbReference>
<dbReference type="InterPro" id="IPR052159">
    <property type="entry name" value="Competence_DNA_uptake"/>
</dbReference>
<evidence type="ECO:0000256" key="6">
    <source>
        <dbReference type="SAM" id="Phobius"/>
    </source>
</evidence>
<comment type="caution">
    <text evidence="8">The sequence shown here is derived from an EMBL/GenBank/DDBJ whole genome shotgun (WGS) entry which is preliminary data.</text>
</comment>
<feature type="domain" description="ComEC/Rec2-related protein" evidence="7">
    <location>
        <begin position="151"/>
        <end position="410"/>
    </location>
</feature>
<feature type="transmembrane region" description="Helical" evidence="6">
    <location>
        <begin position="272"/>
        <end position="289"/>
    </location>
</feature>
<name>A0A2M8L4Z6_9BACT</name>
<dbReference type="EMBL" id="PFEL01000109">
    <property type="protein sequence ID" value="PJE68756.1"/>
    <property type="molecule type" value="Genomic_DNA"/>
</dbReference>
<keyword evidence="4 6" id="KW-1133">Transmembrane helix</keyword>
<dbReference type="NCBIfam" id="TIGR00360">
    <property type="entry name" value="ComEC_N-term"/>
    <property type="match status" value="1"/>
</dbReference>
<reference evidence="9" key="1">
    <citation type="submission" date="2017-09" db="EMBL/GenBank/DDBJ databases">
        <title>Depth-based differentiation of microbial function through sediment-hosted aquifers and enrichment of novel symbionts in the deep terrestrial subsurface.</title>
        <authorList>
            <person name="Probst A.J."/>
            <person name="Ladd B."/>
            <person name="Jarett J.K."/>
            <person name="Geller-Mcgrath D.E."/>
            <person name="Sieber C.M.K."/>
            <person name="Emerson J.B."/>
            <person name="Anantharaman K."/>
            <person name="Thomas B.C."/>
            <person name="Malmstrom R."/>
            <person name="Stieglmeier M."/>
            <person name="Klingl A."/>
            <person name="Woyke T."/>
            <person name="Ryan C.M."/>
            <person name="Banfield J.F."/>
        </authorList>
    </citation>
    <scope>NUCLEOTIDE SEQUENCE [LARGE SCALE GENOMIC DNA]</scope>
</reference>
<sequence>MFMSGLKKRLLFISFFVLLYLFRLYSVQSADRKNIPDQAEVRIVARVTQQPYLKGSNQIINVNGFLIKTERFPTYFYGQKLVIVGKVKKRVINPFQIEFTLNYPAIQVVEKKQTLISKIDLKAWLFGVKSSLEQTIERALPEPQSSLLIGILLGSKRQMPEKFLQSLRNTGTIHVIVASGYNITVIAGFLISGLVLFVNRRWALILAFLGIVAYTIMAGAEPPIVRAAVMGSLTYLAQLLGREKDAIVCLFFAATVMLLISPLILFDIGFQLSFLATAGILFIYPLLNGKIFKFPLLGDELRVTLSAQIAALPILLFNFGQVSFISPLINALVLPIVPLIMSLGAAVVGAGLLAKPLVQVLGWFVWLPLTYFVKLIEWFGQLPWVSFSIGELSWVWVAGYYLLLSLWILKKPRFSSSA</sequence>
<evidence type="ECO:0000256" key="5">
    <source>
        <dbReference type="ARBA" id="ARBA00023136"/>
    </source>
</evidence>
<feature type="transmembrane region" description="Helical" evidence="6">
    <location>
        <begin position="360"/>
        <end position="380"/>
    </location>
</feature>
<evidence type="ECO:0000259" key="7">
    <source>
        <dbReference type="Pfam" id="PF03772"/>
    </source>
</evidence>
<dbReference type="Proteomes" id="UP000229500">
    <property type="component" value="Unassembled WGS sequence"/>
</dbReference>
<keyword evidence="3 6" id="KW-0812">Transmembrane</keyword>
<feature type="transmembrane region" description="Helical" evidence="6">
    <location>
        <begin position="173"/>
        <end position="197"/>
    </location>
</feature>
<keyword evidence="2" id="KW-1003">Cell membrane</keyword>
<comment type="subcellular location">
    <subcellularLocation>
        <location evidence="1">Cell membrane</location>
        <topology evidence="1">Multi-pass membrane protein</topology>
    </subcellularLocation>
</comment>
<dbReference type="InterPro" id="IPR004477">
    <property type="entry name" value="ComEC_N"/>
</dbReference>
<feature type="transmembrane region" description="Helical" evidence="6">
    <location>
        <begin position="392"/>
        <end position="409"/>
    </location>
</feature>
<evidence type="ECO:0000256" key="1">
    <source>
        <dbReference type="ARBA" id="ARBA00004651"/>
    </source>
</evidence>
<dbReference type="PANTHER" id="PTHR30619:SF1">
    <property type="entry name" value="RECOMBINATION PROTEIN 2"/>
    <property type="match status" value="1"/>
</dbReference>
<evidence type="ECO:0000256" key="2">
    <source>
        <dbReference type="ARBA" id="ARBA00022475"/>
    </source>
</evidence>
<feature type="transmembrane region" description="Helical" evidence="6">
    <location>
        <begin position="332"/>
        <end position="353"/>
    </location>
</feature>
<dbReference type="PANTHER" id="PTHR30619">
    <property type="entry name" value="DNA INTERNALIZATION/COMPETENCE PROTEIN COMEC/REC2"/>
    <property type="match status" value="1"/>
</dbReference>
<proteinExistence type="predicted"/>
<protein>
    <recommendedName>
        <fullName evidence="7">ComEC/Rec2-related protein domain-containing protein</fullName>
    </recommendedName>
</protein>
<organism evidence="8 9">
    <name type="scientific">Candidatus Shapirobacteria bacterium CG10_big_fil_rev_8_21_14_0_10_38_14</name>
    <dbReference type="NCBI Taxonomy" id="1974483"/>
    <lineage>
        <taxon>Bacteria</taxon>
        <taxon>Candidatus Shapironibacteriota</taxon>
    </lineage>
</organism>
<evidence type="ECO:0000313" key="8">
    <source>
        <dbReference type="EMBL" id="PJE68756.1"/>
    </source>
</evidence>
<feature type="transmembrane region" description="Helical" evidence="6">
    <location>
        <begin position="301"/>
        <end position="320"/>
    </location>
</feature>
<evidence type="ECO:0000256" key="3">
    <source>
        <dbReference type="ARBA" id="ARBA00022692"/>
    </source>
</evidence>